<organism evidence="2 3">
    <name type="scientific">Pyrobaculum neutrophilum (strain DSM 2338 / JCM 9278 / NBRC 100436 / V24Sta)</name>
    <name type="common">Thermoproteus neutrophilus</name>
    <dbReference type="NCBI Taxonomy" id="444157"/>
    <lineage>
        <taxon>Archaea</taxon>
        <taxon>Thermoproteota</taxon>
        <taxon>Thermoprotei</taxon>
        <taxon>Thermoproteales</taxon>
        <taxon>Thermoproteaceae</taxon>
        <taxon>Pyrobaculum</taxon>
    </lineage>
</organism>
<sequence length="94" mass="11036">MPTCARWERLISWAEKNGNKLKALEFKEKLVECIVYTAREKVARRELAEAEELIKYGKEAAKRFGIEELSFHLSLLEKEIAKIRERRRAQAQST</sequence>
<reference evidence="2" key="1">
    <citation type="submission" date="2008-03" db="EMBL/GenBank/DDBJ databases">
        <title>Complete sequence of Thermoproteus neutrophilus V24Sta.</title>
        <authorList>
            <consortium name="US DOE Joint Genome Institute"/>
            <person name="Copeland A."/>
            <person name="Lucas S."/>
            <person name="Lapidus A."/>
            <person name="Glavina del Rio T."/>
            <person name="Dalin E."/>
            <person name="Tice H."/>
            <person name="Bruce D."/>
            <person name="Goodwin L."/>
            <person name="Pitluck S."/>
            <person name="Sims D."/>
            <person name="Brettin T."/>
            <person name="Detter J.C."/>
            <person name="Han C."/>
            <person name="Kuske C.R."/>
            <person name="Schmutz J."/>
            <person name="Larimer F."/>
            <person name="Land M."/>
            <person name="Hauser L."/>
            <person name="Kyrpides N."/>
            <person name="Mikhailova N."/>
            <person name="Biddle J.F."/>
            <person name="Zhang Z."/>
            <person name="Fitz-Gibbon S.T."/>
            <person name="Lowe T.M."/>
            <person name="Saltikov C."/>
            <person name="House C.H."/>
            <person name="Richardson P."/>
        </authorList>
    </citation>
    <scope>NUCLEOTIDE SEQUENCE [LARGE SCALE GENOMIC DNA]</scope>
    <source>
        <strain evidence="2">V24Sta</strain>
    </source>
</reference>
<evidence type="ECO:0000313" key="3">
    <source>
        <dbReference type="Proteomes" id="UP000001694"/>
    </source>
</evidence>
<gene>
    <name evidence="2" type="ordered locus">Tneu_1500</name>
</gene>
<dbReference type="STRING" id="444157.Tneu_1500"/>
<name>B1Y9J5_PYRNV</name>
<keyword evidence="3" id="KW-1185">Reference proteome</keyword>
<accession>B1Y9J5</accession>
<dbReference type="KEGG" id="tne:Tneu_1500"/>
<dbReference type="eggNOG" id="arCOG05597">
    <property type="taxonomic scope" value="Archaea"/>
</dbReference>
<keyword evidence="1" id="KW-0175">Coiled coil</keyword>
<dbReference type="EMBL" id="CP001014">
    <property type="protein sequence ID" value="ACB40424.1"/>
    <property type="molecule type" value="Genomic_DNA"/>
</dbReference>
<evidence type="ECO:0000256" key="1">
    <source>
        <dbReference type="SAM" id="Coils"/>
    </source>
</evidence>
<feature type="coiled-coil region" evidence="1">
    <location>
        <begin position="66"/>
        <end position="93"/>
    </location>
</feature>
<evidence type="ECO:0008006" key="4">
    <source>
        <dbReference type="Google" id="ProtNLM"/>
    </source>
</evidence>
<evidence type="ECO:0000313" key="2">
    <source>
        <dbReference type="EMBL" id="ACB40424.1"/>
    </source>
</evidence>
<dbReference type="Proteomes" id="UP000001694">
    <property type="component" value="Chromosome"/>
</dbReference>
<dbReference type="HOGENOM" id="CLU_2379527_0_0_2"/>
<proteinExistence type="predicted"/>
<dbReference type="AlphaFoldDB" id="B1Y9J5"/>
<dbReference type="RefSeq" id="WP_012350843.1">
    <property type="nucleotide sequence ID" value="NC_010525.1"/>
</dbReference>
<dbReference type="GeneID" id="6165660"/>
<protein>
    <recommendedName>
        <fullName evidence="4">PaREP1 family protein</fullName>
    </recommendedName>
</protein>
<dbReference type="OrthoDB" id="27045at2157"/>